<dbReference type="RefSeq" id="XP_026735012.1">
    <property type="nucleotide sequence ID" value="XM_026879211.1"/>
</dbReference>
<dbReference type="InterPro" id="IPR018379">
    <property type="entry name" value="BEN_domain"/>
</dbReference>
<feature type="region of interest" description="Disordered" evidence="1">
    <location>
        <begin position="102"/>
        <end position="153"/>
    </location>
</feature>
<dbReference type="Gene3D" id="1.10.10.2590">
    <property type="entry name" value="BEN domain"/>
    <property type="match status" value="1"/>
</dbReference>
<feature type="compositionally biased region" description="Polar residues" evidence="1">
    <location>
        <begin position="316"/>
        <end position="326"/>
    </location>
</feature>
<accession>A0A7E5W3D2</accession>
<dbReference type="PROSITE" id="PS51457">
    <property type="entry name" value="BEN"/>
    <property type="match status" value="1"/>
</dbReference>
<evidence type="ECO:0000256" key="1">
    <source>
        <dbReference type="SAM" id="MobiDB-lite"/>
    </source>
</evidence>
<evidence type="ECO:0000313" key="4">
    <source>
        <dbReference type="RefSeq" id="XP_026735012.1"/>
    </source>
</evidence>
<evidence type="ECO:0000259" key="2">
    <source>
        <dbReference type="PROSITE" id="PS51457"/>
    </source>
</evidence>
<organism evidence="3 4">
    <name type="scientific">Trichoplusia ni</name>
    <name type="common">Cabbage looper</name>
    <dbReference type="NCBI Taxonomy" id="7111"/>
    <lineage>
        <taxon>Eukaryota</taxon>
        <taxon>Metazoa</taxon>
        <taxon>Ecdysozoa</taxon>
        <taxon>Arthropoda</taxon>
        <taxon>Hexapoda</taxon>
        <taxon>Insecta</taxon>
        <taxon>Pterygota</taxon>
        <taxon>Neoptera</taxon>
        <taxon>Endopterygota</taxon>
        <taxon>Lepidoptera</taxon>
        <taxon>Glossata</taxon>
        <taxon>Ditrysia</taxon>
        <taxon>Noctuoidea</taxon>
        <taxon>Noctuidae</taxon>
        <taxon>Plusiinae</taxon>
        <taxon>Trichoplusia</taxon>
    </lineage>
</organism>
<dbReference type="Pfam" id="PF10523">
    <property type="entry name" value="BEN"/>
    <property type="match status" value="1"/>
</dbReference>
<evidence type="ECO:0000313" key="3">
    <source>
        <dbReference type="Proteomes" id="UP000322000"/>
    </source>
</evidence>
<dbReference type="GeneID" id="113498948"/>
<dbReference type="KEGG" id="tnl:113498948"/>
<dbReference type="GO" id="GO:0003677">
    <property type="term" value="F:DNA binding"/>
    <property type="evidence" value="ECO:0007669"/>
    <property type="project" value="InterPro"/>
</dbReference>
<proteinExistence type="predicted"/>
<name>A0A7E5W3D2_TRINI</name>
<dbReference type="AlphaFoldDB" id="A0A7E5W3D2"/>
<keyword evidence="3" id="KW-1185">Reference proteome</keyword>
<dbReference type="OrthoDB" id="6515871at2759"/>
<gene>
    <name evidence="4" type="primary">LOC113498948</name>
</gene>
<feature type="compositionally biased region" description="Basic and acidic residues" evidence="1">
    <location>
        <begin position="333"/>
        <end position="350"/>
    </location>
</feature>
<feature type="region of interest" description="Disordered" evidence="1">
    <location>
        <begin position="316"/>
        <end position="354"/>
    </location>
</feature>
<feature type="domain" description="BEN" evidence="2">
    <location>
        <begin position="419"/>
        <end position="524"/>
    </location>
</feature>
<reference evidence="4" key="1">
    <citation type="submission" date="2025-08" db="UniProtKB">
        <authorList>
            <consortium name="RefSeq"/>
        </authorList>
    </citation>
    <scope>IDENTIFICATION</scope>
</reference>
<sequence>MDLAKDYNFYVVEFLDPPSKELDRYVCIPDSWIVMRDAADQIVITKYPVEKPSKTKKRVKKSEPCSDEWSIYVADVKYGTDCHDDAYKYIKVLKKSLIKEGSSSEQAKDDKLPTTKNLPKKQNHTPPSNTRIEKQKTKASEAPVNCDTQSVLEEPPSRQPIIFTYKKQTNEIETAPAPDQIAKQMRSSSETVNDKQLPLTLENPINRNSVIQKNYSGTVQNIDRSKNKGSREITINESYEIHNTPEKTGKSFENQSTIVVEKPTSGSDNSSPIENNRVTFEVDIEILRELHAALIENCKSLDKIVNSLSNFNPLAINNNLRDTSSIDPIAPVEQEKRPREEKERQVEKRKQPQITAAKRKKFVIDIDDDDEEEDNYESYARRKTPTRKFSLPPEYDENNSKWTLKHHERAPGLVELIEHTGIYINAVKLINCKRLAKDAKSLARLLLVEIFTESALSTCSLTGARAKAFDTDGTNIRPGLDEDARTVLLTYVDEYAQDKKWPNTDTTVILNSIRNKMQEMRFKHRRIDLSNILSL</sequence>
<protein>
    <submittedName>
        <fullName evidence="4">Uncharacterized protein LOC113498948</fullName>
    </submittedName>
</protein>
<dbReference type="InParanoid" id="A0A7E5W3D2"/>
<dbReference type="Proteomes" id="UP000322000">
    <property type="component" value="Chromosome 11"/>
</dbReference>